<feature type="compositionally biased region" description="Basic and acidic residues" evidence="1">
    <location>
        <begin position="190"/>
        <end position="217"/>
    </location>
</feature>
<proteinExistence type="predicted"/>
<keyword evidence="4" id="KW-1185">Reference proteome</keyword>
<dbReference type="Pfam" id="PF04970">
    <property type="entry name" value="LRAT"/>
    <property type="match status" value="1"/>
</dbReference>
<dbReference type="AlphaFoldDB" id="A0AAN8ZJJ8"/>
<name>A0AAN8ZJJ8_9MAGN</name>
<dbReference type="InterPro" id="IPR007053">
    <property type="entry name" value="LRAT_dom"/>
</dbReference>
<accession>A0AAN8ZJJ8</accession>
<dbReference type="PANTHER" id="PTHR46137:SF1">
    <property type="entry name" value="LRAT DOMAIN-CONTAINING PROTEIN"/>
    <property type="match status" value="1"/>
</dbReference>
<dbReference type="PROSITE" id="PS51934">
    <property type="entry name" value="LRAT"/>
    <property type="match status" value="1"/>
</dbReference>
<evidence type="ECO:0000313" key="3">
    <source>
        <dbReference type="EMBL" id="KAK6936438.1"/>
    </source>
</evidence>
<comment type="caution">
    <text evidence="3">The sequence shown here is derived from an EMBL/GenBank/DDBJ whole genome shotgun (WGS) entry which is preliminary data.</text>
</comment>
<dbReference type="Gene3D" id="3.90.1720.10">
    <property type="entry name" value="endopeptidase domain like (from Nostoc punctiforme)"/>
    <property type="match status" value="1"/>
</dbReference>
<evidence type="ECO:0000259" key="2">
    <source>
        <dbReference type="PROSITE" id="PS51934"/>
    </source>
</evidence>
<evidence type="ECO:0000313" key="4">
    <source>
        <dbReference type="Proteomes" id="UP001370490"/>
    </source>
</evidence>
<protein>
    <submittedName>
        <fullName evidence="3">LRAT domain</fullName>
    </submittedName>
</protein>
<feature type="domain" description="LRAT" evidence="2">
    <location>
        <begin position="41"/>
        <end position="156"/>
    </location>
</feature>
<gene>
    <name evidence="3" type="ORF">RJ641_033468</name>
</gene>
<reference evidence="3 4" key="1">
    <citation type="submission" date="2023-12" db="EMBL/GenBank/DDBJ databases">
        <title>A high-quality genome assembly for Dillenia turbinata (Dilleniales).</title>
        <authorList>
            <person name="Chanderbali A."/>
        </authorList>
    </citation>
    <scope>NUCLEOTIDE SEQUENCE [LARGE SCALE GENOMIC DNA]</scope>
    <source>
        <strain evidence="3">LSX21</strain>
        <tissue evidence="3">Leaf</tissue>
    </source>
</reference>
<dbReference type="EMBL" id="JBAMMX010000007">
    <property type="protein sequence ID" value="KAK6936438.1"/>
    <property type="molecule type" value="Genomic_DNA"/>
</dbReference>
<dbReference type="Proteomes" id="UP001370490">
    <property type="component" value="Unassembled WGS sequence"/>
</dbReference>
<dbReference type="PANTHER" id="PTHR46137">
    <property type="entry name" value="OS05G0310600 PROTEIN"/>
    <property type="match status" value="1"/>
</dbReference>
<evidence type="ECO:0000256" key="1">
    <source>
        <dbReference type="SAM" id="MobiDB-lite"/>
    </source>
</evidence>
<feature type="region of interest" description="Disordered" evidence="1">
    <location>
        <begin position="181"/>
        <end position="226"/>
    </location>
</feature>
<organism evidence="3 4">
    <name type="scientific">Dillenia turbinata</name>
    <dbReference type="NCBI Taxonomy" id="194707"/>
    <lineage>
        <taxon>Eukaryota</taxon>
        <taxon>Viridiplantae</taxon>
        <taxon>Streptophyta</taxon>
        <taxon>Embryophyta</taxon>
        <taxon>Tracheophyta</taxon>
        <taxon>Spermatophyta</taxon>
        <taxon>Magnoliopsida</taxon>
        <taxon>eudicotyledons</taxon>
        <taxon>Gunneridae</taxon>
        <taxon>Pentapetalae</taxon>
        <taxon>Dilleniales</taxon>
        <taxon>Dilleniaceae</taxon>
        <taxon>Dillenia</taxon>
    </lineage>
</organism>
<sequence length="226" mass="25083">MHVVSSKGLQTRQSSILTKAVFPKPAAPETTMTNSLLFGNLCFNSLNGLSNPNLSVARNCECGFDPNKDHGVVKSCLECFVSGHKLRRVKYEVSSIQLLLKRAGTCSTENNDDAKTVLQRIETLLKENSFSKYNLVLNNYESFAKFCKTGKAMSKQVVAAGIALGAIGTAIGTDLAVREISEDSNNDEDQLSRTKPKSEENKKIQEEYDNHNDHDEDYHEDDEEED</sequence>